<gene>
    <name evidence="1" type="ORF">OG375_18350</name>
</gene>
<dbReference type="RefSeq" id="WP_328365469.1">
    <property type="nucleotide sequence ID" value="NZ_CP107936.1"/>
</dbReference>
<evidence type="ECO:0008006" key="3">
    <source>
        <dbReference type="Google" id="ProtNLM"/>
    </source>
</evidence>
<organism evidence="1 2">
    <name type="scientific">Micromonospora zamorensis</name>
    <dbReference type="NCBI Taxonomy" id="709883"/>
    <lineage>
        <taxon>Bacteria</taxon>
        <taxon>Bacillati</taxon>
        <taxon>Actinomycetota</taxon>
        <taxon>Actinomycetes</taxon>
        <taxon>Micromonosporales</taxon>
        <taxon>Micromonosporaceae</taxon>
        <taxon>Micromonospora</taxon>
    </lineage>
</organism>
<reference evidence="1 2" key="1">
    <citation type="submission" date="2022-10" db="EMBL/GenBank/DDBJ databases">
        <title>The complete genomes of actinobacterial strains from the NBC collection.</title>
        <authorList>
            <person name="Joergensen T.S."/>
            <person name="Alvarez Arevalo M."/>
            <person name="Sterndorff E.B."/>
            <person name="Faurdal D."/>
            <person name="Vuksanovic O."/>
            <person name="Mourched A.-S."/>
            <person name="Charusanti P."/>
            <person name="Shaw S."/>
            <person name="Blin K."/>
            <person name="Weber T."/>
        </authorList>
    </citation>
    <scope>NUCLEOTIDE SEQUENCE [LARGE SCALE GENOMIC DNA]</scope>
    <source>
        <strain evidence="1 2">NBC_00396</strain>
    </source>
</reference>
<evidence type="ECO:0000313" key="1">
    <source>
        <dbReference type="EMBL" id="WUI79933.1"/>
    </source>
</evidence>
<proteinExistence type="predicted"/>
<dbReference type="EMBL" id="CP107941">
    <property type="protein sequence ID" value="WUI79933.1"/>
    <property type="molecule type" value="Genomic_DNA"/>
</dbReference>
<dbReference type="Proteomes" id="UP001346877">
    <property type="component" value="Chromosome"/>
</dbReference>
<protein>
    <recommendedName>
        <fullName evidence="3">DNA-binding protein</fullName>
    </recommendedName>
</protein>
<accession>A0ABZ1P7D7</accession>
<keyword evidence="2" id="KW-1185">Reference proteome</keyword>
<sequence>MSVTTEALLEAGAVVPLGSTVVRADLADELRARSYRHPALADRAVVRLVPSTLSEAEDLSMEFLGFDRPDRVTSVGLTRQRAVGFPAWVLVHDPANGHHALALVKDIDRLSRLAMSRVGPAKNGFDTLGDRLARSVPHFLPTFYEQAGRAFLGAGSLSYAATMFGKARQAEKTFSLRVDEERSHAVFLEFGLANAVSAQALSAHSRDLAARSADPAVALDRFRRLCVERILGGLPPHATMHADLRRLATAAGLDPITVDRQVLTAVLAAPALRRAPEVFWTAYGPALTDLAADDPAVRGHLLSFLPPNVHGVAWLRLLEATGATAALTAPAGATPSEAEPSEGPAGWLDRFARHCAKRWPDDRIPGLYVLAEQMAPRLVADGVPVRLVQRSHNDVELLDVCLAAGVPVADPPRTFGLPLNRLLPQHESIARDLTAVAADPRFLTALFRAVERHLPAVPDRDEVRRVLAVPGLRLAVRAWLDELADTVAAQGLPTLDWHLTRAQKVATPEGRATIPDAIRRIAGHDLAPALAATLRAGILDEYGWPAFERAAGELLDLPLKDERLVLTPQWPALVLRRGGAVRVVGPDDVLLEHQLPVQAARHLSGLVLRFVDGQLLVSWLEGPGRSAYWSGTPTDVRTGLPDDAFTDKHYSYSYSLALPGGGRTDGGRPLRVGDWDEHHGGRAVTDGTTFWVHQRGHEDMREYDPLTGEPGRESMPAFFQSGMVEGQPLRLTYSMMRVAPEGAEASPHGAADGLIGWRVCAALGHADVRDGIDAAFHLGVGAATADDQVGEGVDGRAFRYSLHSRSPFGGVAGPGVRFPGSDTVHGLRAGLNCGGDGITLWAADGRAIGVYTGARHSSDFAAGTVVVTPAGFWHHLRPRDPAGSAVLRGLSDGVAATLVIEAGKLRPPANETRVPLAAVVELVRRAIPELSNEAMVKGVAGVVRYAAERVTAHRVAVEALTGSAPADDRAVPVEVKEYLIFSALLPFLCSPNLTGTARMVAAAGATLTASAPAEGTVLPVEADHGWFRSLALVRPIMYLAVSTSVAPDRREACLALLAVFADSGLFATGARLRQLTMVTDLQPPPKKNTIVSIGGCRVLVASAEREHSVQGTLTRLEALEYSADGTFEAVLGCHHVEEQILIDGTLDASVLTTFVATARERGPIPLRHDQVETLSQAAGISQAEAARLLAGIYVDRADPGWSPPDLVADSPAITLARNRWYRLGHSLNRTLVGSLVPADPTALWSTGPVLDGVVAWADRRGARRPLSDDLIVMADRHLANPLIDTSELLHGLANPATCRWLAGPVEKIWDQHVLFHVARTLPWLVYHLPPDDPIRAVLPQVVERLRARMADPAFAVRLANVDSQAMAALSAVIGLPPIVDQGVTRQGPLTYVYARGQTTVELHPALLSGPADTVLSLLRSRGYMVDDDACTALEMMLDGSLGPLAVPTAPEYPQQDPTRSVPHVVAEAAESLGVGPDAAALYLQLLALPDPTDRNVAVWTGWKSARIKQARQELRDAGGLVVEAKRPRAGRSLFLPCGWLALKAPHLPVETWKAPLLTMDGQGNPTFGVVVPRVPVSQLFEQAWARVRDGDRPTFEELVTRGSRRR</sequence>
<evidence type="ECO:0000313" key="2">
    <source>
        <dbReference type="Proteomes" id="UP001346877"/>
    </source>
</evidence>
<name>A0ABZ1P7D7_9ACTN</name>